<dbReference type="EMBL" id="JANJYJ010000006">
    <property type="protein sequence ID" value="KAK3205420.1"/>
    <property type="molecule type" value="Genomic_DNA"/>
</dbReference>
<gene>
    <name evidence="1" type="ORF">Dsin_019466</name>
</gene>
<protein>
    <recommendedName>
        <fullName evidence="3">BED-type domain-containing protein</fullName>
    </recommendedName>
</protein>
<organism evidence="1 2">
    <name type="scientific">Dipteronia sinensis</name>
    <dbReference type="NCBI Taxonomy" id="43782"/>
    <lineage>
        <taxon>Eukaryota</taxon>
        <taxon>Viridiplantae</taxon>
        <taxon>Streptophyta</taxon>
        <taxon>Embryophyta</taxon>
        <taxon>Tracheophyta</taxon>
        <taxon>Spermatophyta</taxon>
        <taxon>Magnoliopsida</taxon>
        <taxon>eudicotyledons</taxon>
        <taxon>Gunneridae</taxon>
        <taxon>Pentapetalae</taxon>
        <taxon>rosids</taxon>
        <taxon>malvids</taxon>
        <taxon>Sapindales</taxon>
        <taxon>Sapindaceae</taxon>
        <taxon>Hippocastanoideae</taxon>
        <taxon>Acereae</taxon>
        <taxon>Dipteronia</taxon>
    </lineage>
</organism>
<evidence type="ECO:0000313" key="1">
    <source>
        <dbReference type="EMBL" id="KAK3205420.1"/>
    </source>
</evidence>
<keyword evidence="2" id="KW-1185">Reference proteome</keyword>
<reference evidence="1" key="1">
    <citation type="journal article" date="2023" name="Plant J.">
        <title>Genome sequences and population genomics provide insights into the demographic history, inbreeding, and mutation load of two 'living fossil' tree species of Dipteronia.</title>
        <authorList>
            <person name="Feng Y."/>
            <person name="Comes H.P."/>
            <person name="Chen J."/>
            <person name="Zhu S."/>
            <person name="Lu R."/>
            <person name="Zhang X."/>
            <person name="Li P."/>
            <person name="Qiu J."/>
            <person name="Olsen K.M."/>
            <person name="Qiu Y."/>
        </authorList>
    </citation>
    <scope>NUCLEOTIDE SEQUENCE</scope>
    <source>
        <strain evidence="1">NBL</strain>
    </source>
</reference>
<accession>A0AAE0E2R8</accession>
<evidence type="ECO:0000313" key="2">
    <source>
        <dbReference type="Proteomes" id="UP001281410"/>
    </source>
</evidence>
<evidence type="ECO:0008006" key="3">
    <source>
        <dbReference type="Google" id="ProtNLM"/>
    </source>
</evidence>
<proteinExistence type="predicted"/>
<sequence>MKKVTQADGSTVVICNYCKKEFKWHKSGGYGTYQKHMPDRVHKLKFPVFNNATNNLSSVYYPTTNLFGIESLNIAGVFAHCESDSQLLELENLSDYLSAYYEQGLKIDYDVDMCCARVKTLLYELHDEYLRASCGIDNSGRNIVFDNELSLVLD</sequence>
<dbReference type="Proteomes" id="UP001281410">
    <property type="component" value="Unassembled WGS sequence"/>
</dbReference>
<dbReference type="AlphaFoldDB" id="A0AAE0E2R8"/>
<name>A0AAE0E2R8_9ROSI</name>
<comment type="caution">
    <text evidence="1">The sequence shown here is derived from an EMBL/GenBank/DDBJ whole genome shotgun (WGS) entry which is preliminary data.</text>
</comment>